<keyword evidence="3" id="KW-1185">Reference proteome</keyword>
<dbReference type="GO" id="GO:0050660">
    <property type="term" value="F:flavin adenine dinucleotide binding"/>
    <property type="evidence" value="ECO:0007669"/>
    <property type="project" value="TreeGrafter"/>
</dbReference>
<feature type="domain" description="UDP-galactopyranose mutase C-terminal" evidence="1">
    <location>
        <begin position="160"/>
        <end position="367"/>
    </location>
</feature>
<dbReference type="Pfam" id="PF13450">
    <property type="entry name" value="NAD_binding_8"/>
    <property type="match status" value="1"/>
</dbReference>
<dbReference type="Gene3D" id="3.40.50.720">
    <property type="entry name" value="NAD(P)-binding Rossmann-like Domain"/>
    <property type="match status" value="3"/>
</dbReference>
<name>A0AAE0RRQ7_9BIVA</name>
<dbReference type="SUPFAM" id="SSF54373">
    <property type="entry name" value="FAD-linked reductases, C-terminal domain"/>
    <property type="match status" value="1"/>
</dbReference>
<reference evidence="2" key="2">
    <citation type="journal article" date="2021" name="Genome Biol. Evol.">
        <title>Developing a high-quality reference genome for a parasitic bivalve with doubly uniparental inheritance (Bivalvia: Unionida).</title>
        <authorList>
            <person name="Smith C.H."/>
        </authorList>
    </citation>
    <scope>NUCLEOTIDE SEQUENCE</scope>
    <source>
        <strain evidence="2">CHS0354</strain>
        <tissue evidence="2">Mantle</tissue>
    </source>
</reference>
<sequence length="414" mass="48319">MNMDALIVGAGFSGSVIARLLAENTKQKIIVIDSRDHIGGNCYDYVNKFGIRISKYGAHLFHTTRQDVWNFISAFGSWEPWEHRVLAKIYPRDDSDDFAYAPVPICIQTIQKLYDSSVQNEEGMRRWLVEETRSIKFQAPYKNSMESAVARFGHRIYNDFFHSYTLKQWDKSPEHLDASVLERIPLRYNMDDRYFTDPIQMLPSCGYTGVFQELLNHPQIEVRLNTDYFQERHCFNGVNFTVFTGPIDGYFASRGLDRLEYRSLRFEEDTIEMGDKDTVMQPASVVNEPSMRVPYTRTVEFKQFLNQRSTHTTLVREYSSSHGDPYYPVPNERNTKLYATYQQLAEKETEKERRTVLFLGRLANYKYLNMDQAIGNALDHWQRWIKDGVIETHDVNVGSTKSPFVAKDTYTQTH</sequence>
<evidence type="ECO:0000313" key="3">
    <source>
        <dbReference type="Proteomes" id="UP001195483"/>
    </source>
</evidence>
<comment type="caution">
    <text evidence="2">The sequence shown here is derived from an EMBL/GenBank/DDBJ whole genome shotgun (WGS) entry which is preliminary data.</text>
</comment>
<organism evidence="2 3">
    <name type="scientific">Potamilus streckersoni</name>
    <dbReference type="NCBI Taxonomy" id="2493646"/>
    <lineage>
        <taxon>Eukaryota</taxon>
        <taxon>Metazoa</taxon>
        <taxon>Spiralia</taxon>
        <taxon>Lophotrochozoa</taxon>
        <taxon>Mollusca</taxon>
        <taxon>Bivalvia</taxon>
        <taxon>Autobranchia</taxon>
        <taxon>Heteroconchia</taxon>
        <taxon>Palaeoheterodonta</taxon>
        <taxon>Unionida</taxon>
        <taxon>Unionoidea</taxon>
        <taxon>Unionidae</taxon>
        <taxon>Ambleminae</taxon>
        <taxon>Lampsilini</taxon>
        <taxon>Potamilus</taxon>
    </lineage>
</organism>
<dbReference type="Pfam" id="PF03275">
    <property type="entry name" value="GLF"/>
    <property type="match status" value="1"/>
</dbReference>
<gene>
    <name evidence="2" type="ORF">CHS0354_039038</name>
</gene>
<dbReference type="AlphaFoldDB" id="A0AAE0RRQ7"/>
<dbReference type="EMBL" id="JAEAOA010002274">
    <property type="protein sequence ID" value="KAK3578331.1"/>
    <property type="molecule type" value="Genomic_DNA"/>
</dbReference>
<dbReference type="InterPro" id="IPR015899">
    <property type="entry name" value="UDP-GalPyranose_mutase_C"/>
</dbReference>
<reference evidence="2" key="1">
    <citation type="journal article" date="2021" name="Genome Biol. Evol.">
        <title>A High-Quality Reference Genome for a Parasitic Bivalve with Doubly Uniparental Inheritance (Bivalvia: Unionida).</title>
        <authorList>
            <person name="Smith C.H."/>
        </authorList>
    </citation>
    <scope>NUCLEOTIDE SEQUENCE</scope>
    <source>
        <strain evidence="2">CHS0354</strain>
    </source>
</reference>
<accession>A0AAE0RRQ7</accession>
<dbReference type="SUPFAM" id="SSF51971">
    <property type="entry name" value="Nucleotide-binding domain"/>
    <property type="match status" value="1"/>
</dbReference>
<dbReference type="Proteomes" id="UP001195483">
    <property type="component" value="Unassembled WGS sequence"/>
</dbReference>
<proteinExistence type="predicted"/>
<dbReference type="PANTHER" id="PTHR21197:SF0">
    <property type="entry name" value="UDP-GALACTOPYRANOSE MUTASE"/>
    <property type="match status" value="1"/>
</dbReference>
<evidence type="ECO:0000313" key="2">
    <source>
        <dbReference type="EMBL" id="KAK3578331.1"/>
    </source>
</evidence>
<dbReference type="PANTHER" id="PTHR21197">
    <property type="entry name" value="UDP-GALACTOPYRANOSE MUTASE"/>
    <property type="match status" value="1"/>
</dbReference>
<evidence type="ECO:0000259" key="1">
    <source>
        <dbReference type="Pfam" id="PF03275"/>
    </source>
</evidence>
<reference evidence="2" key="3">
    <citation type="submission" date="2023-05" db="EMBL/GenBank/DDBJ databases">
        <authorList>
            <person name="Smith C.H."/>
        </authorList>
    </citation>
    <scope>NUCLEOTIDE SEQUENCE</scope>
    <source>
        <strain evidence="2">CHS0354</strain>
        <tissue evidence="2">Mantle</tissue>
    </source>
</reference>
<protein>
    <recommendedName>
        <fullName evidence="1">UDP-galactopyranose mutase C-terminal domain-containing protein</fullName>
    </recommendedName>
</protein>
<dbReference type="GO" id="GO:0008767">
    <property type="term" value="F:UDP-galactopyranose mutase activity"/>
    <property type="evidence" value="ECO:0007669"/>
    <property type="project" value="InterPro"/>
</dbReference>